<protein>
    <recommendedName>
        <fullName evidence="2">AttH domain-containing protein</fullName>
    </recommendedName>
</protein>
<sequence>MRSMEKFVGDLSLLWRLDVMPPIPRLSWWWYWVIMFVPDPDNPGRSRQLMVLWSTKETPAIRVSGHWWKPGSRFSIDEDGGHVIPGMVCAWWYDGKRMYEPLVIRECRMALVNDEHPLWPADGSGEGTGAIVPILDEDFSLGMRPGNKGLWLCLTSDAEARAEGAPTSFEAELTPWWGPPSTLTYSNNVYGFDMGYDILRLQGTKLSLKVDGEEFEGTAYFQKVSVQAPSFPWYWGMLHFDDGSYIDWFKPHATPGMTSMDDRPWRRRDFLRTPAIGTGIFHDANRGRTENFKRCEVEVSEPDGEEPLRDEQGNALPKFRIRIWNGRTQISIDVRACSRARWTFDQPTRGGMVSHLTYNEYPLEVERIAILDEQGLRTIDDYEWIMGNAEHTWGVLH</sequence>
<accession>A0A381TYB5</accession>
<dbReference type="AlphaFoldDB" id="A0A381TYB5"/>
<evidence type="ECO:0000313" key="1">
    <source>
        <dbReference type="EMBL" id="SVA20982.1"/>
    </source>
</evidence>
<organism evidence="1">
    <name type="scientific">marine metagenome</name>
    <dbReference type="NCBI Taxonomy" id="408172"/>
    <lineage>
        <taxon>unclassified sequences</taxon>
        <taxon>metagenomes</taxon>
        <taxon>ecological metagenomes</taxon>
    </lineage>
</organism>
<evidence type="ECO:0008006" key="2">
    <source>
        <dbReference type="Google" id="ProtNLM"/>
    </source>
</evidence>
<proteinExistence type="predicted"/>
<gene>
    <name evidence="1" type="ORF">METZ01_LOCUS73836</name>
</gene>
<reference evidence="1" key="1">
    <citation type="submission" date="2018-05" db="EMBL/GenBank/DDBJ databases">
        <authorList>
            <person name="Lanie J.A."/>
            <person name="Ng W.-L."/>
            <person name="Kazmierczak K.M."/>
            <person name="Andrzejewski T.M."/>
            <person name="Davidsen T.M."/>
            <person name="Wayne K.J."/>
            <person name="Tettelin H."/>
            <person name="Glass J.I."/>
            <person name="Rusch D."/>
            <person name="Podicherti R."/>
            <person name="Tsui H.-C.T."/>
            <person name="Winkler M.E."/>
        </authorList>
    </citation>
    <scope>NUCLEOTIDE SEQUENCE</scope>
</reference>
<name>A0A381TYB5_9ZZZZ</name>
<dbReference type="EMBL" id="UINC01005383">
    <property type="protein sequence ID" value="SVA20982.1"/>
    <property type="molecule type" value="Genomic_DNA"/>
</dbReference>